<keyword evidence="1" id="KW-0472">Membrane</keyword>
<dbReference type="OrthoDB" id="2535105at2759"/>
<feature type="transmembrane region" description="Helical" evidence="1">
    <location>
        <begin position="211"/>
        <end position="229"/>
    </location>
</feature>
<feature type="transmembrane region" description="Helical" evidence="1">
    <location>
        <begin position="51"/>
        <end position="75"/>
    </location>
</feature>
<feature type="domain" description="DUF6534" evidence="2">
    <location>
        <begin position="175"/>
        <end position="261"/>
    </location>
</feature>
<proteinExistence type="predicted"/>
<organism evidence="3 4">
    <name type="scientific">Hebeloma cylindrosporum</name>
    <dbReference type="NCBI Taxonomy" id="76867"/>
    <lineage>
        <taxon>Eukaryota</taxon>
        <taxon>Fungi</taxon>
        <taxon>Dikarya</taxon>
        <taxon>Basidiomycota</taxon>
        <taxon>Agaricomycotina</taxon>
        <taxon>Agaricomycetes</taxon>
        <taxon>Agaricomycetidae</taxon>
        <taxon>Agaricales</taxon>
        <taxon>Agaricineae</taxon>
        <taxon>Hymenogastraceae</taxon>
        <taxon>Hebeloma</taxon>
    </lineage>
</organism>
<feature type="transmembrane region" description="Helical" evidence="1">
    <location>
        <begin position="122"/>
        <end position="151"/>
    </location>
</feature>
<dbReference type="Proteomes" id="UP000053424">
    <property type="component" value="Unassembled WGS sequence"/>
</dbReference>
<sequence length="323" mass="36195">MSSAPPVIDIRNSYGAALLGALMSCMMYGLTSLQTYFYYTTYPKDRPELKALVFWVWTLDTMHTVIISITMYHYLVLSYFKPVLLGMIHWSVPTGLLVNSFTAFTVNWFFLGRIFRLSSKRFRWWITTITGIMSVAHFAFALTTFALIFQIKETAGLMKSDALRIYAVTPLGVTSLLSNLLITAALCYLLHGNRTGFKKTDLMVSKLIMYAIHRCLLIFLGSLAELLSFKLLPNTMWFLAIDFIYGKLYANALLATLNGRTSIRSAESKAASDTVHLSEINFHHSACANEAKSSQKPVVLLRTDTTGDQSHGSRAEGVCVDKV</sequence>
<evidence type="ECO:0000313" key="4">
    <source>
        <dbReference type="Proteomes" id="UP000053424"/>
    </source>
</evidence>
<feature type="transmembrane region" description="Helical" evidence="1">
    <location>
        <begin position="163"/>
        <end position="190"/>
    </location>
</feature>
<feature type="transmembrane region" description="Helical" evidence="1">
    <location>
        <begin position="14"/>
        <end position="39"/>
    </location>
</feature>
<evidence type="ECO:0000259" key="2">
    <source>
        <dbReference type="Pfam" id="PF20152"/>
    </source>
</evidence>
<name>A0A0C3BM23_HEBCY</name>
<gene>
    <name evidence="3" type="ORF">M413DRAFT_448271</name>
</gene>
<dbReference type="AlphaFoldDB" id="A0A0C3BM23"/>
<keyword evidence="4" id="KW-1185">Reference proteome</keyword>
<evidence type="ECO:0000256" key="1">
    <source>
        <dbReference type="SAM" id="Phobius"/>
    </source>
</evidence>
<dbReference type="PANTHER" id="PTHR40465:SF1">
    <property type="entry name" value="DUF6534 DOMAIN-CONTAINING PROTEIN"/>
    <property type="match status" value="1"/>
</dbReference>
<dbReference type="InterPro" id="IPR045339">
    <property type="entry name" value="DUF6534"/>
</dbReference>
<protein>
    <recommendedName>
        <fullName evidence="2">DUF6534 domain-containing protein</fullName>
    </recommendedName>
</protein>
<dbReference type="PANTHER" id="PTHR40465">
    <property type="entry name" value="CHROMOSOME 1, WHOLE GENOME SHOTGUN SEQUENCE"/>
    <property type="match status" value="1"/>
</dbReference>
<keyword evidence="1" id="KW-1133">Transmembrane helix</keyword>
<dbReference type="EMBL" id="KN831795">
    <property type="protein sequence ID" value="KIM37755.1"/>
    <property type="molecule type" value="Genomic_DNA"/>
</dbReference>
<keyword evidence="1" id="KW-0812">Transmembrane</keyword>
<feature type="transmembrane region" description="Helical" evidence="1">
    <location>
        <begin position="235"/>
        <end position="257"/>
    </location>
</feature>
<reference evidence="3 4" key="1">
    <citation type="submission" date="2014-04" db="EMBL/GenBank/DDBJ databases">
        <authorList>
            <consortium name="DOE Joint Genome Institute"/>
            <person name="Kuo A."/>
            <person name="Gay G."/>
            <person name="Dore J."/>
            <person name="Kohler A."/>
            <person name="Nagy L.G."/>
            <person name="Floudas D."/>
            <person name="Copeland A."/>
            <person name="Barry K.W."/>
            <person name="Cichocki N."/>
            <person name="Veneault-Fourrey C."/>
            <person name="LaButti K."/>
            <person name="Lindquist E.A."/>
            <person name="Lipzen A."/>
            <person name="Lundell T."/>
            <person name="Morin E."/>
            <person name="Murat C."/>
            <person name="Sun H."/>
            <person name="Tunlid A."/>
            <person name="Henrissat B."/>
            <person name="Grigoriev I.V."/>
            <person name="Hibbett D.S."/>
            <person name="Martin F."/>
            <person name="Nordberg H.P."/>
            <person name="Cantor M.N."/>
            <person name="Hua S.X."/>
        </authorList>
    </citation>
    <scope>NUCLEOTIDE SEQUENCE [LARGE SCALE GENOMIC DNA]</scope>
    <source>
        <strain evidence="4">h7</strain>
    </source>
</reference>
<reference evidence="4" key="2">
    <citation type="submission" date="2015-01" db="EMBL/GenBank/DDBJ databases">
        <title>Evolutionary Origins and Diversification of the Mycorrhizal Mutualists.</title>
        <authorList>
            <consortium name="DOE Joint Genome Institute"/>
            <consortium name="Mycorrhizal Genomics Consortium"/>
            <person name="Kohler A."/>
            <person name="Kuo A."/>
            <person name="Nagy L.G."/>
            <person name="Floudas D."/>
            <person name="Copeland A."/>
            <person name="Barry K.W."/>
            <person name="Cichocki N."/>
            <person name="Veneault-Fourrey C."/>
            <person name="LaButti K."/>
            <person name="Lindquist E.A."/>
            <person name="Lipzen A."/>
            <person name="Lundell T."/>
            <person name="Morin E."/>
            <person name="Murat C."/>
            <person name="Riley R."/>
            <person name="Ohm R."/>
            <person name="Sun H."/>
            <person name="Tunlid A."/>
            <person name="Henrissat B."/>
            <person name="Grigoriev I.V."/>
            <person name="Hibbett D.S."/>
            <person name="Martin F."/>
        </authorList>
    </citation>
    <scope>NUCLEOTIDE SEQUENCE [LARGE SCALE GENOMIC DNA]</scope>
    <source>
        <strain evidence="4">h7</strain>
    </source>
</reference>
<dbReference type="HOGENOM" id="CLU_046025_5_0_1"/>
<feature type="transmembrane region" description="Helical" evidence="1">
    <location>
        <begin position="87"/>
        <end position="110"/>
    </location>
</feature>
<evidence type="ECO:0000313" key="3">
    <source>
        <dbReference type="EMBL" id="KIM37755.1"/>
    </source>
</evidence>
<dbReference type="Pfam" id="PF20152">
    <property type="entry name" value="DUF6534"/>
    <property type="match status" value="1"/>
</dbReference>
<accession>A0A0C3BM23</accession>
<dbReference type="STRING" id="686832.A0A0C3BM23"/>